<feature type="domain" description="BHLH" evidence="2">
    <location>
        <begin position="608"/>
        <end position="693"/>
    </location>
</feature>
<feature type="compositionally biased region" description="Polar residues" evidence="1">
    <location>
        <begin position="724"/>
        <end position="740"/>
    </location>
</feature>
<feature type="compositionally biased region" description="Polar residues" evidence="1">
    <location>
        <begin position="308"/>
        <end position="318"/>
    </location>
</feature>
<evidence type="ECO:0000313" key="3">
    <source>
        <dbReference type="EMBL" id="RMY61490.1"/>
    </source>
</evidence>
<evidence type="ECO:0000256" key="1">
    <source>
        <dbReference type="SAM" id="MobiDB-lite"/>
    </source>
</evidence>
<dbReference type="CDD" id="cd11392">
    <property type="entry name" value="bHLH_ScPHO4_like"/>
    <property type="match status" value="1"/>
</dbReference>
<feature type="compositionally biased region" description="Polar residues" evidence="1">
    <location>
        <begin position="633"/>
        <end position="642"/>
    </location>
</feature>
<feature type="compositionally biased region" description="Polar residues" evidence="1">
    <location>
        <begin position="370"/>
        <end position="382"/>
    </location>
</feature>
<feature type="compositionally biased region" description="Basic and acidic residues" evidence="1">
    <location>
        <begin position="503"/>
        <end position="517"/>
    </location>
</feature>
<dbReference type="InterPro" id="IPR011598">
    <property type="entry name" value="bHLH_dom"/>
</dbReference>
<name>A0A3M7DB75_HORWE</name>
<dbReference type="InterPro" id="IPR036638">
    <property type="entry name" value="HLH_DNA-bd_sf"/>
</dbReference>
<reference evidence="3 4" key="1">
    <citation type="journal article" date="2018" name="BMC Genomics">
        <title>Genomic evidence for intraspecific hybridization in a clonal and extremely halotolerant yeast.</title>
        <authorList>
            <person name="Gostincar C."/>
            <person name="Stajich J.E."/>
            <person name="Zupancic J."/>
            <person name="Zalar P."/>
            <person name="Gunde-Cimerman N."/>
        </authorList>
    </citation>
    <scope>NUCLEOTIDE SEQUENCE [LARGE SCALE GENOMIC DNA]</scope>
    <source>
        <strain evidence="3 4">EXF-2682</strain>
    </source>
</reference>
<dbReference type="SUPFAM" id="SSF47459">
    <property type="entry name" value="HLH, helix-loop-helix DNA-binding domain"/>
    <property type="match status" value="1"/>
</dbReference>
<feature type="region of interest" description="Disordered" evidence="1">
    <location>
        <begin position="709"/>
        <end position="740"/>
    </location>
</feature>
<accession>A0A3M7DB75</accession>
<dbReference type="EMBL" id="QWIP01000522">
    <property type="protein sequence ID" value="RMY61490.1"/>
    <property type="molecule type" value="Genomic_DNA"/>
</dbReference>
<sequence>MDNSGQPWAQQEQQLDPLAGISGDLDALDNFLDFGDIDISFDEPYGDQQVQNVPQLSHHTTSFTDVGQAGIQTGPQAQDFGQFGAHQNVGQQHIGKPSETDHFGVDSIQQSTMLQAFNQPPQQFQYQSQPSYPSGHGVPPTPNSYELHGEVGRFMNQQGHADQQQRAILDQRYGPRKDDAMTFTPMMSPACTPQYPLNSDFATPGAYFSPLTSPLLHAQNGGNMQPHAPQQYLQGFFTNPSTAPSSSATSPIDLNGDVAMGEALSLPESAVSQPRKGRRKPATPRGVTAGNKVKQSPIQKPQKRKSGRLSQVMTSSDESQAETRELAQSASKSTSQRAVQISATAGSEEGSTSPEPASGSVMGPPPRPASSVNPSPAINPQRRSGKVDTPGSAATPKSILSTSSTQQQASGRISEGTGSIDADGLDDLQLPAAADQTSRKPSSTQIDTSMHTASASGQSTPRMSARKTPKLGPSSTPSSTRNTSAVESPAAGSPMNGSAPGHLLKEARSDSRSDVSSRRRSSVRPNGVASPAIRPKISPSIKPLLPEGSKCHAHPPAHSQSLTTSTAPLHSPQHALLLASKSNYQNLLEGNQLPGVNYPDSLSTGLTSKRTSHKVAEQGRRNRINDALNEMQSLLPQGSNGKPSKDKCNGNDDSPEAAAAAEADLEKSKEAAVKSNSSKAATVESANVYIRAMQEQMAAVMAENAALKQQLGGGSQESPPVAEQNGQKTAESASPVSGRS</sequence>
<dbReference type="Pfam" id="PF00010">
    <property type="entry name" value="HLH"/>
    <property type="match status" value="1"/>
</dbReference>
<feature type="compositionally biased region" description="Polar residues" evidence="1">
    <location>
        <begin position="1"/>
        <end position="14"/>
    </location>
</feature>
<feature type="compositionally biased region" description="Low complexity" evidence="1">
    <location>
        <begin position="240"/>
        <end position="251"/>
    </location>
</feature>
<feature type="compositionally biased region" description="Polar residues" evidence="1">
    <location>
        <begin position="326"/>
        <end position="355"/>
    </location>
</feature>
<evidence type="ECO:0000313" key="4">
    <source>
        <dbReference type="Proteomes" id="UP000269276"/>
    </source>
</evidence>
<feature type="compositionally biased region" description="Polar residues" evidence="1">
    <location>
        <begin position="600"/>
        <end position="609"/>
    </location>
</feature>
<dbReference type="SMART" id="SM00353">
    <property type="entry name" value="HLH"/>
    <property type="match status" value="1"/>
</dbReference>
<gene>
    <name evidence="3" type="ORF">D0863_11253</name>
</gene>
<comment type="caution">
    <text evidence="3">The sequence shown here is derived from an EMBL/GenBank/DDBJ whole genome shotgun (WGS) entry which is preliminary data.</text>
</comment>
<proteinExistence type="predicted"/>
<dbReference type="VEuPathDB" id="FungiDB:BTJ68_03665"/>
<feature type="region of interest" description="Disordered" evidence="1">
    <location>
        <begin position="599"/>
        <end position="618"/>
    </location>
</feature>
<dbReference type="PROSITE" id="PS50888">
    <property type="entry name" value="BHLH"/>
    <property type="match status" value="1"/>
</dbReference>
<dbReference type="Proteomes" id="UP000269276">
    <property type="component" value="Unassembled WGS sequence"/>
</dbReference>
<dbReference type="OrthoDB" id="5344169at2759"/>
<organism evidence="3 4">
    <name type="scientific">Hortaea werneckii</name>
    <name type="common">Black yeast</name>
    <name type="synonym">Cladosporium werneckii</name>
    <dbReference type="NCBI Taxonomy" id="91943"/>
    <lineage>
        <taxon>Eukaryota</taxon>
        <taxon>Fungi</taxon>
        <taxon>Dikarya</taxon>
        <taxon>Ascomycota</taxon>
        <taxon>Pezizomycotina</taxon>
        <taxon>Dothideomycetes</taxon>
        <taxon>Dothideomycetidae</taxon>
        <taxon>Mycosphaerellales</taxon>
        <taxon>Teratosphaeriaceae</taxon>
        <taxon>Hortaea</taxon>
    </lineage>
</organism>
<dbReference type="GO" id="GO:0046983">
    <property type="term" value="F:protein dimerization activity"/>
    <property type="evidence" value="ECO:0007669"/>
    <property type="project" value="InterPro"/>
</dbReference>
<feature type="compositionally biased region" description="Polar residues" evidence="1">
    <location>
        <begin position="558"/>
        <end position="568"/>
    </location>
</feature>
<dbReference type="AlphaFoldDB" id="A0A3M7DB75"/>
<feature type="compositionally biased region" description="Polar residues" evidence="1">
    <location>
        <begin position="435"/>
        <end position="462"/>
    </location>
</feature>
<evidence type="ECO:0000259" key="2">
    <source>
        <dbReference type="PROSITE" id="PS50888"/>
    </source>
</evidence>
<feature type="region of interest" description="Disordered" evidence="1">
    <location>
        <begin position="633"/>
        <end position="685"/>
    </location>
</feature>
<dbReference type="Gene3D" id="4.10.280.10">
    <property type="entry name" value="Helix-loop-helix DNA-binding domain"/>
    <property type="match status" value="1"/>
</dbReference>
<feature type="compositionally biased region" description="Polar residues" evidence="1">
    <location>
        <begin position="398"/>
        <end position="411"/>
    </location>
</feature>
<protein>
    <recommendedName>
        <fullName evidence="2">BHLH domain-containing protein</fullName>
    </recommendedName>
</protein>
<feature type="region of interest" description="Disordered" evidence="1">
    <location>
        <begin position="1"/>
        <end position="22"/>
    </location>
</feature>
<feature type="region of interest" description="Disordered" evidence="1">
    <location>
        <begin position="234"/>
        <end position="569"/>
    </location>
</feature>